<dbReference type="Pfam" id="PF03899">
    <property type="entry name" value="ATP-synt_I"/>
    <property type="match status" value="1"/>
</dbReference>
<gene>
    <name evidence="7" type="ORF">H9647_13000</name>
</gene>
<keyword evidence="4 6" id="KW-1133">Transmembrane helix</keyword>
<reference evidence="7 8" key="1">
    <citation type="submission" date="2020-08" db="EMBL/GenBank/DDBJ databases">
        <title>A Genomic Blueprint of the Chicken Gut Microbiome.</title>
        <authorList>
            <person name="Gilroy R."/>
            <person name="Ravi A."/>
            <person name="Getino M."/>
            <person name="Pursley I."/>
            <person name="Horton D.L."/>
            <person name="Alikhan N.-F."/>
            <person name="Baker D."/>
            <person name="Gharbi K."/>
            <person name="Hall N."/>
            <person name="Watson M."/>
            <person name="Adriaenssens E.M."/>
            <person name="Foster-Nyarko E."/>
            <person name="Jarju S."/>
            <person name="Secka A."/>
            <person name="Antonio M."/>
            <person name="Oren A."/>
            <person name="Chaudhuri R."/>
            <person name="La Ragione R.M."/>
            <person name="Hildebrand F."/>
            <person name="Pallen M.J."/>
        </authorList>
    </citation>
    <scope>NUCLEOTIDE SEQUENCE [LARGE SCALE GENOMIC DNA]</scope>
    <source>
        <strain evidence="7 8">Sa2BVA9</strain>
    </source>
</reference>
<feature type="transmembrane region" description="Helical" evidence="6">
    <location>
        <begin position="35"/>
        <end position="54"/>
    </location>
</feature>
<keyword evidence="3 6" id="KW-0812">Transmembrane</keyword>
<dbReference type="EMBL" id="JACSQL010000005">
    <property type="protein sequence ID" value="MBD7968987.1"/>
    <property type="molecule type" value="Genomic_DNA"/>
</dbReference>
<feature type="transmembrane region" description="Helical" evidence="6">
    <location>
        <begin position="7"/>
        <end position="29"/>
    </location>
</feature>
<name>A0ABR8SZR0_9BACL</name>
<evidence type="ECO:0000256" key="4">
    <source>
        <dbReference type="ARBA" id="ARBA00022989"/>
    </source>
</evidence>
<protein>
    <submittedName>
        <fullName evidence="7">ATP synthase subunit I</fullName>
    </submittedName>
</protein>
<comment type="caution">
    <text evidence="7">The sequence shown here is derived from an EMBL/GenBank/DDBJ whole genome shotgun (WGS) entry which is preliminary data.</text>
</comment>
<keyword evidence="2" id="KW-1003">Cell membrane</keyword>
<comment type="subcellular location">
    <subcellularLocation>
        <location evidence="1">Cell membrane</location>
        <topology evidence="1">Multi-pass membrane protein</topology>
    </subcellularLocation>
</comment>
<feature type="transmembrane region" description="Helical" evidence="6">
    <location>
        <begin position="74"/>
        <end position="93"/>
    </location>
</feature>
<evidence type="ECO:0000256" key="3">
    <source>
        <dbReference type="ARBA" id="ARBA00022692"/>
    </source>
</evidence>
<evidence type="ECO:0000256" key="5">
    <source>
        <dbReference type="ARBA" id="ARBA00023136"/>
    </source>
</evidence>
<feature type="transmembrane region" description="Helical" evidence="6">
    <location>
        <begin position="99"/>
        <end position="119"/>
    </location>
</feature>
<dbReference type="InterPro" id="IPR005598">
    <property type="entry name" value="ATP_synth_I"/>
</dbReference>
<accession>A0ABR8SZR0</accession>
<dbReference type="Proteomes" id="UP000608071">
    <property type="component" value="Unassembled WGS sequence"/>
</dbReference>
<evidence type="ECO:0000313" key="7">
    <source>
        <dbReference type="EMBL" id="MBD7968987.1"/>
    </source>
</evidence>
<evidence type="ECO:0000313" key="8">
    <source>
        <dbReference type="Proteomes" id="UP000608071"/>
    </source>
</evidence>
<organism evidence="7 8">
    <name type="scientific">Paenibacillus gallinarum</name>
    <dbReference type="NCBI Taxonomy" id="2762232"/>
    <lineage>
        <taxon>Bacteria</taxon>
        <taxon>Bacillati</taxon>
        <taxon>Bacillota</taxon>
        <taxon>Bacilli</taxon>
        <taxon>Bacillales</taxon>
        <taxon>Paenibacillaceae</taxon>
        <taxon>Paenibacillus</taxon>
    </lineage>
</organism>
<evidence type="ECO:0000256" key="6">
    <source>
        <dbReference type="SAM" id="Phobius"/>
    </source>
</evidence>
<keyword evidence="8" id="KW-1185">Reference proteome</keyword>
<dbReference type="RefSeq" id="WP_160032712.1">
    <property type="nucleotide sequence ID" value="NZ_JACSQL010000005.1"/>
</dbReference>
<keyword evidence="5 6" id="KW-0472">Membrane</keyword>
<evidence type="ECO:0000256" key="1">
    <source>
        <dbReference type="ARBA" id="ARBA00004651"/>
    </source>
</evidence>
<proteinExistence type="predicted"/>
<sequence length="125" mass="13861">MNDLSSIVNAVTRATFFLLSGSLLVWVIFPEQRPLFLGLIIGLAAGLFNFRYLYIKIHQVSESVVTPGSKYVSFGFLSRMCISLLAIMLAVRFDQISVGFTVMGLFTVQILAIPISILVNARSRK</sequence>
<evidence type="ECO:0000256" key="2">
    <source>
        <dbReference type="ARBA" id="ARBA00022475"/>
    </source>
</evidence>